<sequence length="1178" mass="125462">MASATPPRSDHSGSFDAAASVAETGLNGSNGTLTGKTESSDAPVANAGHTQPTTPKWDASQRAVLQLDPAQHATIIGAPGSGKTELLIQLYHDRITHNGFASDEILVLSPTRLSATRLRDQLDARMQSPSTGPRARTSTSLAVQMVTTARSLAGEPLPRLLTGASQDQLIARLLSGEDLGASARGSSQRSGEGLPSDSTEAEPTTGEFAAAHATAESGEREGNDPLGVAEHIINWPSELAADVRALQGFRNQLRELIRVCIDYGLSDEQLASLGESTGRPEWIACAQFLPVYRKALAREHPNEFDLSQFHRQAVELLHGVASGAVSTTSLGDIARLRCIFVDDAQELPRSTIELLVAFAARGTTIILFGDPDITTESFQGAEPQFLADFGNLIGGKTVERCELSTVYRHSPDVRAFLQRVTGLIGAAGWGTQRGAEAHGGAAGSVTFSTVQSGAEQSSAIARLLRERHLKPSRRPAPVPRASGDEHLSAQRPSVEDGAVPWSRMAVICRNRAQATRVAESLVALDVPTAIAAGGTILREHNIVRDLALIASVALHQAQIDGVSLNRLLRGPLGGLDHIGLRRLRAALLHEERSAGGKRTADELLLDAFLAPGGFLLLETPAARLAERLQRVLERARQSAETRGSIEDILWAAWSESGLSAVWEKQALAQSGVVSDDAHRQLDAVVALFYAAQRYEERAPGSDPRDFLNLLMLSDLPEDTLAAHAAADTVTVTTPNGAIGQHFDLVVIPGLQEGVWPNLRLRGSLLGTEQLARLSEHPLHAPPASANGDGIDERRLVLHDELRMFAQAVSRSNGDVVAVAVANEDEQPSRIFGLAPEGSEKPLPSGALSLRGMVGELRSRLEFELEQHPEQGKAFADAAPETAALALLASNGVTGANPESWYGILAPSSTEPLVDLARPEATVSVSPSRLESFETCELDWAINSLGGGSTNTSAGLGTLVHRALELEPTPNVPALMGHVDEAWSTLSFDAQWDNTRMHERARQMVIRVAEYLVSFEREGGTLLSAEQQFAVAFAHVQLRGAIDRVELYPDDTPGSAGRVVIVDLKTGNPAVTKNTVNENAQLSAYQLAVAAGGLEGIPADAQPGGAKLVVVSPDRSKTFVSIPQEAFDTEQLAVFQERLSEAATGMAGATFHANTTSHCNSAFSFGQCTIHTVRPVSFR</sequence>
<feature type="compositionally biased region" description="Low complexity" evidence="16">
    <location>
        <begin position="24"/>
        <end position="37"/>
    </location>
</feature>
<dbReference type="InterPro" id="IPR014016">
    <property type="entry name" value="UvrD-like_ATP-bd"/>
</dbReference>
<feature type="region of interest" description="Disordered" evidence="16">
    <location>
        <begin position="1"/>
        <end position="58"/>
    </location>
</feature>
<dbReference type="InterPro" id="IPR014017">
    <property type="entry name" value="DNA_helicase_UvrD-like_C"/>
</dbReference>
<keyword evidence="6 15" id="KW-0347">Helicase</keyword>
<keyword evidence="20" id="KW-1185">Reference proteome</keyword>
<feature type="region of interest" description="Disordered" evidence="16">
    <location>
        <begin position="469"/>
        <end position="494"/>
    </location>
</feature>
<dbReference type="GO" id="GO:0003677">
    <property type="term" value="F:DNA binding"/>
    <property type="evidence" value="ECO:0007669"/>
    <property type="project" value="UniProtKB-KW"/>
</dbReference>
<evidence type="ECO:0000256" key="1">
    <source>
        <dbReference type="ARBA" id="ARBA00009922"/>
    </source>
</evidence>
<keyword evidence="10" id="KW-0234">DNA repair</keyword>
<keyword evidence="9" id="KW-0238">DNA-binding</keyword>
<dbReference type="Gene3D" id="3.90.320.10">
    <property type="match status" value="1"/>
</dbReference>
<dbReference type="EC" id="5.6.2.4" evidence="13"/>
<keyword evidence="5 15" id="KW-0378">Hydrolase</keyword>
<evidence type="ECO:0000256" key="15">
    <source>
        <dbReference type="PROSITE-ProRule" id="PRU00560"/>
    </source>
</evidence>
<dbReference type="PANTHER" id="PTHR11070">
    <property type="entry name" value="UVRD / RECB / PCRA DNA HELICASE FAMILY MEMBER"/>
    <property type="match status" value="1"/>
</dbReference>
<evidence type="ECO:0000313" key="20">
    <source>
        <dbReference type="Proteomes" id="UP000541033"/>
    </source>
</evidence>
<feature type="region of interest" description="Disordered" evidence="16">
    <location>
        <begin position="181"/>
        <end position="205"/>
    </location>
</feature>
<evidence type="ECO:0000256" key="4">
    <source>
        <dbReference type="ARBA" id="ARBA00022763"/>
    </source>
</evidence>
<protein>
    <recommendedName>
        <fullName evidence="13">DNA 3'-5' helicase</fullName>
        <ecNumber evidence="13">5.6.2.4</ecNumber>
    </recommendedName>
</protein>
<name>A0A7X5TRM3_9MICO</name>
<dbReference type="InterPro" id="IPR038726">
    <property type="entry name" value="PDDEXK_AddAB-type"/>
</dbReference>
<evidence type="ECO:0000256" key="8">
    <source>
        <dbReference type="ARBA" id="ARBA00022840"/>
    </source>
</evidence>
<dbReference type="Pfam" id="PF00580">
    <property type="entry name" value="UvrD-helicase"/>
    <property type="match status" value="1"/>
</dbReference>
<dbReference type="GO" id="GO:0043138">
    <property type="term" value="F:3'-5' DNA helicase activity"/>
    <property type="evidence" value="ECO:0007669"/>
    <property type="project" value="UniProtKB-EC"/>
</dbReference>
<dbReference type="InterPro" id="IPR013986">
    <property type="entry name" value="DExx_box_DNA_helicase_dom_sf"/>
</dbReference>
<evidence type="ECO:0000256" key="13">
    <source>
        <dbReference type="ARBA" id="ARBA00034808"/>
    </source>
</evidence>
<dbReference type="Gene3D" id="1.10.486.10">
    <property type="entry name" value="PCRA, domain 4"/>
    <property type="match status" value="1"/>
</dbReference>
<dbReference type="Pfam" id="PF12705">
    <property type="entry name" value="PDDEXK_1"/>
    <property type="match status" value="1"/>
</dbReference>
<evidence type="ECO:0000256" key="7">
    <source>
        <dbReference type="ARBA" id="ARBA00022839"/>
    </source>
</evidence>
<organism evidence="19 20">
    <name type="scientific">Lysinibacter cavernae</name>
    <dbReference type="NCBI Taxonomy" id="1640652"/>
    <lineage>
        <taxon>Bacteria</taxon>
        <taxon>Bacillati</taxon>
        <taxon>Actinomycetota</taxon>
        <taxon>Actinomycetes</taxon>
        <taxon>Micrococcales</taxon>
        <taxon>Microbacteriaceae</taxon>
        <taxon>Lysinibacter</taxon>
    </lineage>
</organism>
<feature type="compositionally biased region" description="Low complexity" evidence="16">
    <location>
        <begin position="181"/>
        <end position="193"/>
    </location>
</feature>
<keyword evidence="2" id="KW-0540">Nuclease</keyword>
<evidence type="ECO:0000256" key="6">
    <source>
        <dbReference type="ARBA" id="ARBA00022806"/>
    </source>
</evidence>
<dbReference type="Gene3D" id="1.10.10.160">
    <property type="match status" value="1"/>
</dbReference>
<keyword evidence="11" id="KW-0413">Isomerase</keyword>
<dbReference type="SUPFAM" id="SSF52540">
    <property type="entry name" value="P-loop containing nucleoside triphosphate hydrolases"/>
    <property type="match status" value="1"/>
</dbReference>
<dbReference type="PROSITE" id="PS51198">
    <property type="entry name" value="UVRD_HELICASE_ATP_BIND"/>
    <property type="match status" value="1"/>
</dbReference>
<dbReference type="InterPro" id="IPR011604">
    <property type="entry name" value="PDDEXK-like_dom_sf"/>
</dbReference>
<dbReference type="RefSeq" id="WP_167146788.1">
    <property type="nucleotide sequence ID" value="NZ_JAAMOX010000001.1"/>
</dbReference>
<evidence type="ECO:0000256" key="11">
    <source>
        <dbReference type="ARBA" id="ARBA00023235"/>
    </source>
</evidence>
<evidence type="ECO:0000256" key="5">
    <source>
        <dbReference type="ARBA" id="ARBA00022801"/>
    </source>
</evidence>
<gene>
    <name evidence="19" type="ORF">FHX76_000224</name>
</gene>
<evidence type="ECO:0000256" key="12">
    <source>
        <dbReference type="ARBA" id="ARBA00034617"/>
    </source>
</evidence>
<accession>A0A7X5TRM3</accession>
<evidence type="ECO:0000259" key="17">
    <source>
        <dbReference type="PROSITE" id="PS51198"/>
    </source>
</evidence>
<comment type="catalytic activity">
    <reaction evidence="14">
        <text>ATP + H2O = ADP + phosphate + H(+)</text>
        <dbReference type="Rhea" id="RHEA:13065"/>
        <dbReference type="ChEBI" id="CHEBI:15377"/>
        <dbReference type="ChEBI" id="CHEBI:15378"/>
        <dbReference type="ChEBI" id="CHEBI:30616"/>
        <dbReference type="ChEBI" id="CHEBI:43474"/>
        <dbReference type="ChEBI" id="CHEBI:456216"/>
        <dbReference type="EC" id="5.6.2.4"/>
    </reaction>
</comment>
<dbReference type="EMBL" id="JAAMOX010000001">
    <property type="protein sequence ID" value="NIH52356.1"/>
    <property type="molecule type" value="Genomic_DNA"/>
</dbReference>
<comment type="caution">
    <text evidence="19">The sequence shown here is derived from an EMBL/GenBank/DDBJ whole genome shotgun (WGS) entry which is preliminary data.</text>
</comment>
<evidence type="ECO:0000256" key="10">
    <source>
        <dbReference type="ARBA" id="ARBA00023204"/>
    </source>
</evidence>
<dbReference type="GO" id="GO:0005524">
    <property type="term" value="F:ATP binding"/>
    <property type="evidence" value="ECO:0007669"/>
    <property type="project" value="UniProtKB-UniRule"/>
</dbReference>
<dbReference type="Proteomes" id="UP000541033">
    <property type="component" value="Unassembled WGS sequence"/>
</dbReference>
<proteinExistence type="inferred from homology"/>
<evidence type="ECO:0000259" key="18">
    <source>
        <dbReference type="PROSITE" id="PS51217"/>
    </source>
</evidence>
<reference evidence="19 20" key="1">
    <citation type="submission" date="2020-02" db="EMBL/GenBank/DDBJ databases">
        <title>Sequencing the genomes of 1000 actinobacteria strains.</title>
        <authorList>
            <person name="Klenk H.-P."/>
        </authorList>
    </citation>
    <scope>NUCLEOTIDE SEQUENCE [LARGE SCALE GENOMIC DNA]</scope>
    <source>
        <strain evidence="19 20">DSM 27960</strain>
    </source>
</reference>
<feature type="domain" description="UvrD-like helicase ATP-binding" evidence="17">
    <location>
        <begin position="56"/>
        <end position="410"/>
    </location>
</feature>
<dbReference type="GO" id="GO:0004527">
    <property type="term" value="F:exonuclease activity"/>
    <property type="evidence" value="ECO:0007669"/>
    <property type="project" value="UniProtKB-KW"/>
</dbReference>
<dbReference type="GO" id="GO:0000725">
    <property type="term" value="P:recombinational repair"/>
    <property type="evidence" value="ECO:0007669"/>
    <property type="project" value="TreeGrafter"/>
</dbReference>
<evidence type="ECO:0000256" key="14">
    <source>
        <dbReference type="ARBA" id="ARBA00048988"/>
    </source>
</evidence>
<feature type="domain" description="UvrD-like helicase C-terminal" evidence="18">
    <location>
        <begin position="414"/>
        <end position="739"/>
    </location>
</feature>
<dbReference type="Gene3D" id="3.40.50.300">
    <property type="entry name" value="P-loop containing nucleotide triphosphate hydrolases"/>
    <property type="match status" value="3"/>
</dbReference>
<dbReference type="InterPro" id="IPR027417">
    <property type="entry name" value="P-loop_NTPase"/>
</dbReference>
<dbReference type="PROSITE" id="PS51217">
    <property type="entry name" value="UVRD_HELICASE_CTER"/>
    <property type="match status" value="1"/>
</dbReference>
<evidence type="ECO:0000256" key="3">
    <source>
        <dbReference type="ARBA" id="ARBA00022741"/>
    </source>
</evidence>
<evidence type="ECO:0000256" key="9">
    <source>
        <dbReference type="ARBA" id="ARBA00023125"/>
    </source>
</evidence>
<dbReference type="PANTHER" id="PTHR11070:SF59">
    <property type="entry name" value="DNA 3'-5' HELICASE"/>
    <property type="match status" value="1"/>
</dbReference>
<keyword evidence="8 15" id="KW-0067">ATP-binding</keyword>
<dbReference type="AlphaFoldDB" id="A0A7X5TRM3"/>
<evidence type="ECO:0000313" key="19">
    <source>
        <dbReference type="EMBL" id="NIH52356.1"/>
    </source>
</evidence>
<keyword evidence="4" id="KW-0227">DNA damage</keyword>
<feature type="binding site" evidence="15">
    <location>
        <begin position="77"/>
        <end position="84"/>
    </location>
    <ligand>
        <name>ATP</name>
        <dbReference type="ChEBI" id="CHEBI:30616"/>
    </ligand>
</feature>
<evidence type="ECO:0000256" key="2">
    <source>
        <dbReference type="ARBA" id="ARBA00022722"/>
    </source>
</evidence>
<dbReference type="GO" id="GO:0033202">
    <property type="term" value="C:DNA helicase complex"/>
    <property type="evidence" value="ECO:0007669"/>
    <property type="project" value="TreeGrafter"/>
</dbReference>
<comment type="catalytic activity">
    <reaction evidence="12">
        <text>Couples ATP hydrolysis with the unwinding of duplex DNA by translocating in the 3'-5' direction.</text>
        <dbReference type="EC" id="5.6.2.4"/>
    </reaction>
</comment>
<evidence type="ECO:0000256" key="16">
    <source>
        <dbReference type="SAM" id="MobiDB-lite"/>
    </source>
</evidence>
<keyword evidence="7 19" id="KW-0269">Exonuclease</keyword>
<dbReference type="InterPro" id="IPR000212">
    <property type="entry name" value="DNA_helicase_UvrD/REP"/>
</dbReference>
<keyword evidence="3 15" id="KW-0547">Nucleotide-binding</keyword>
<comment type="similarity">
    <text evidence="1">Belongs to the helicase family. UvrD subfamily.</text>
</comment>
<dbReference type="GO" id="GO:0005829">
    <property type="term" value="C:cytosol"/>
    <property type="evidence" value="ECO:0007669"/>
    <property type="project" value="TreeGrafter"/>
</dbReference>